<feature type="chain" id="PRO_5041281635" description="Zn(2)-C6 fungal-type domain-containing protein" evidence="3">
    <location>
        <begin position="19"/>
        <end position="693"/>
    </location>
</feature>
<evidence type="ECO:0000256" key="1">
    <source>
        <dbReference type="ARBA" id="ARBA00022723"/>
    </source>
</evidence>
<feature type="signal peptide" evidence="3">
    <location>
        <begin position="1"/>
        <end position="18"/>
    </location>
</feature>
<dbReference type="Proteomes" id="UP001175211">
    <property type="component" value="Unassembled WGS sequence"/>
</dbReference>
<name>A0AA39NIT0_ARMTA</name>
<dbReference type="CDD" id="cd12148">
    <property type="entry name" value="fungal_TF_MHR"/>
    <property type="match status" value="1"/>
</dbReference>
<sequence length="693" mass="77338">MSQESMMHLALVHVLCSAVPTLTPAGGTASAQLSFPRLRTRVWRACEICRKRKIKCDGQDPCAFCSTNKKDCTFKEITDYASGSRQITNNFETRLAQLEKIVMPMTTVFEKWAKENIPEMIILPSEPDALTEPISSPETAFESGEQEEHTLTDRFSHLTRDSLGNLRFIGGASSLVLVEALRSLRASQTPDTSPVSLQSETVSKSTENFPRELPFFRPNVHFRRFDVLAAHSGKPSGDHAFLSSLFAVFACAQSLSAEKAPAPASEQGWKWTVPSEYAGLELVWTYHYNLGPERSPKRLRFSEIAKEQRRRIWWCVYGLDRVLSISLGRPGATNEDDCDVEYPSQVDDDDLEAYCRGQIKESQTSYMCGFVALLKIYVVAGKIVRSAHSLQLLREMDGTKAQIPQVIHHLDVMLEDWIESLPPNVKYAANEAGNPKMLTLCLIAFFVYYSATINFHRPFIPYPKEVHPTSEASLTKCVSAARACIRIGDMVKGTLPTSHHLAYAVQQVCISGVILLRVVTQVTDSVLVNVILVDAEKCCSMLKGMQDVWSGAKRCKEIVAELLNVVKAKWDQIKHTFTVEKRKAEDKGSSRETRMRLDLLGTDVFTAEDHAMEETRISNSGAPHATDGLPGEFERDMSLLDPGALNPSFYGYDFLGNDLEVILGHVLGEDEAQSSIYDAQMLWEAWEGESSLS</sequence>
<dbReference type="PROSITE" id="PS00463">
    <property type="entry name" value="ZN2_CY6_FUNGAL_1"/>
    <property type="match status" value="1"/>
</dbReference>
<feature type="domain" description="Zn(2)-C6 fungal-type" evidence="4">
    <location>
        <begin position="45"/>
        <end position="74"/>
    </location>
</feature>
<dbReference type="InterPro" id="IPR007219">
    <property type="entry name" value="XnlR_reg_dom"/>
</dbReference>
<dbReference type="InterPro" id="IPR036864">
    <property type="entry name" value="Zn2-C6_fun-type_DNA-bd_sf"/>
</dbReference>
<dbReference type="GeneID" id="85358813"/>
<comment type="caution">
    <text evidence="5">The sequence shown here is derived from an EMBL/GenBank/DDBJ whole genome shotgun (WGS) entry which is preliminary data.</text>
</comment>
<keyword evidence="3" id="KW-0732">Signal</keyword>
<dbReference type="Pfam" id="PF00172">
    <property type="entry name" value="Zn_clus"/>
    <property type="match status" value="1"/>
</dbReference>
<gene>
    <name evidence="5" type="ORF">EV420DRAFT_1617658</name>
</gene>
<dbReference type="Gene3D" id="4.10.240.10">
    <property type="entry name" value="Zn(2)-C6 fungal-type DNA-binding domain"/>
    <property type="match status" value="1"/>
</dbReference>
<keyword evidence="2" id="KW-0539">Nucleus</keyword>
<dbReference type="GO" id="GO:0006351">
    <property type="term" value="P:DNA-templated transcription"/>
    <property type="evidence" value="ECO:0007669"/>
    <property type="project" value="InterPro"/>
</dbReference>
<keyword evidence="1" id="KW-0479">Metal-binding</keyword>
<protein>
    <recommendedName>
        <fullName evidence="4">Zn(2)-C6 fungal-type domain-containing protein</fullName>
    </recommendedName>
</protein>
<dbReference type="AlphaFoldDB" id="A0AA39NIT0"/>
<evidence type="ECO:0000256" key="2">
    <source>
        <dbReference type="ARBA" id="ARBA00023242"/>
    </source>
</evidence>
<dbReference type="GO" id="GO:0003677">
    <property type="term" value="F:DNA binding"/>
    <property type="evidence" value="ECO:0007669"/>
    <property type="project" value="UniProtKB-KW"/>
</dbReference>
<dbReference type="GO" id="GO:0008270">
    <property type="term" value="F:zinc ion binding"/>
    <property type="evidence" value="ECO:0007669"/>
    <property type="project" value="InterPro"/>
</dbReference>
<dbReference type="SMART" id="SM00906">
    <property type="entry name" value="Fungal_trans"/>
    <property type="match status" value="1"/>
</dbReference>
<evidence type="ECO:0000313" key="6">
    <source>
        <dbReference type="Proteomes" id="UP001175211"/>
    </source>
</evidence>
<dbReference type="EMBL" id="JAUEPS010000004">
    <property type="protein sequence ID" value="KAK0466401.1"/>
    <property type="molecule type" value="Genomic_DNA"/>
</dbReference>
<evidence type="ECO:0000259" key="4">
    <source>
        <dbReference type="PROSITE" id="PS50048"/>
    </source>
</evidence>
<proteinExistence type="predicted"/>
<dbReference type="GO" id="GO:0005634">
    <property type="term" value="C:nucleus"/>
    <property type="evidence" value="ECO:0007669"/>
    <property type="project" value="UniProtKB-SubCell"/>
</dbReference>
<dbReference type="CDD" id="cd00067">
    <property type="entry name" value="GAL4"/>
    <property type="match status" value="1"/>
</dbReference>
<dbReference type="SUPFAM" id="SSF57701">
    <property type="entry name" value="Zn2/Cys6 DNA-binding domain"/>
    <property type="match status" value="1"/>
</dbReference>
<accession>A0AA39NIT0</accession>
<dbReference type="PROSITE" id="PS50048">
    <property type="entry name" value="ZN2_CY6_FUNGAL_2"/>
    <property type="match status" value="1"/>
</dbReference>
<dbReference type="Pfam" id="PF04082">
    <property type="entry name" value="Fungal_trans"/>
    <property type="match status" value="1"/>
</dbReference>
<dbReference type="SMART" id="SM00066">
    <property type="entry name" value="GAL4"/>
    <property type="match status" value="1"/>
</dbReference>
<reference evidence="5" key="1">
    <citation type="submission" date="2023-06" db="EMBL/GenBank/DDBJ databases">
        <authorList>
            <consortium name="Lawrence Berkeley National Laboratory"/>
            <person name="Ahrendt S."/>
            <person name="Sahu N."/>
            <person name="Indic B."/>
            <person name="Wong-Bajracharya J."/>
            <person name="Merenyi Z."/>
            <person name="Ke H.-M."/>
            <person name="Monk M."/>
            <person name="Kocsube S."/>
            <person name="Drula E."/>
            <person name="Lipzen A."/>
            <person name="Balint B."/>
            <person name="Henrissat B."/>
            <person name="Andreopoulos B."/>
            <person name="Martin F.M."/>
            <person name="Harder C.B."/>
            <person name="Rigling D."/>
            <person name="Ford K.L."/>
            <person name="Foster G.D."/>
            <person name="Pangilinan J."/>
            <person name="Papanicolaou A."/>
            <person name="Barry K."/>
            <person name="LaButti K."/>
            <person name="Viragh M."/>
            <person name="Koriabine M."/>
            <person name="Yan M."/>
            <person name="Riley R."/>
            <person name="Champramary S."/>
            <person name="Plett K.L."/>
            <person name="Tsai I.J."/>
            <person name="Slot J."/>
            <person name="Sipos G."/>
            <person name="Plett J."/>
            <person name="Nagy L.G."/>
            <person name="Grigoriev I.V."/>
        </authorList>
    </citation>
    <scope>NUCLEOTIDE SEQUENCE</scope>
    <source>
        <strain evidence="5">CCBAS 213</strain>
    </source>
</reference>
<keyword evidence="6" id="KW-1185">Reference proteome</keyword>
<dbReference type="GO" id="GO:0000981">
    <property type="term" value="F:DNA-binding transcription factor activity, RNA polymerase II-specific"/>
    <property type="evidence" value="ECO:0007669"/>
    <property type="project" value="InterPro"/>
</dbReference>
<organism evidence="5 6">
    <name type="scientific">Armillaria tabescens</name>
    <name type="common">Ringless honey mushroom</name>
    <name type="synonym">Agaricus tabescens</name>
    <dbReference type="NCBI Taxonomy" id="1929756"/>
    <lineage>
        <taxon>Eukaryota</taxon>
        <taxon>Fungi</taxon>
        <taxon>Dikarya</taxon>
        <taxon>Basidiomycota</taxon>
        <taxon>Agaricomycotina</taxon>
        <taxon>Agaricomycetes</taxon>
        <taxon>Agaricomycetidae</taxon>
        <taxon>Agaricales</taxon>
        <taxon>Marasmiineae</taxon>
        <taxon>Physalacriaceae</taxon>
        <taxon>Desarmillaria</taxon>
    </lineage>
</organism>
<evidence type="ECO:0000313" key="5">
    <source>
        <dbReference type="EMBL" id="KAK0466401.1"/>
    </source>
</evidence>
<dbReference type="PANTHER" id="PTHR46910:SF1">
    <property type="entry name" value="MISCELLANEOUS ZN(II)2CYS6 TRANSCRIPTION FACTOR (EUROFUNG)-RELATED"/>
    <property type="match status" value="1"/>
</dbReference>
<dbReference type="PANTHER" id="PTHR46910">
    <property type="entry name" value="TRANSCRIPTION FACTOR PDR1"/>
    <property type="match status" value="1"/>
</dbReference>
<dbReference type="RefSeq" id="XP_060337228.1">
    <property type="nucleotide sequence ID" value="XM_060475265.1"/>
</dbReference>
<evidence type="ECO:0000256" key="3">
    <source>
        <dbReference type="SAM" id="SignalP"/>
    </source>
</evidence>
<dbReference type="InterPro" id="IPR001138">
    <property type="entry name" value="Zn2Cys6_DnaBD"/>
</dbReference>
<dbReference type="InterPro" id="IPR050987">
    <property type="entry name" value="AtrR-like"/>
</dbReference>